<evidence type="ECO:0000313" key="1">
    <source>
        <dbReference type="EMBL" id="EGQ13985.1"/>
    </source>
</evidence>
<dbReference type="HOGENOM" id="CLU_2956838_0_0_10"/>
<organism evidence="1 2">
    <name type="scientific">Prevotella pallens ATCC 700821</name>
    <dbReference type="NCBI Taxonomy" id="997353"/>
    <lineage>
        <taxon>Bacteria</taxon>
        <taxon>Pseudomonadati</taxon>
        <taxon>Bacteroidota</taxon>
        <taxon>Bacteroidia</taxon>
        <taxon>Bacteroidales</taxon>
        <taxon>Prevotellaceae</taxon>
        <taxon>Prevotella</taxon>
    </lineage>
</organism>
<dbReference type="Proteomes" id="UP000004123">
    <property type="component" value="Unassembled WGS sequence"/>
</dbReference>
<dbReference type="EMBL" id="AFPY01000110">
    <property type="protein sequence ID" value="EGQ13985.1"/>
    <property type="molecule type" value="Genomic_DNA"/>
</dbReference>
<reference evidence="1 2" key="1">
    <citation type="submission" date="2011-04" db="EMBL/GenBank/DDBJ databases">
        <authorList>
            <person name="Muzny D."/>
            <person name="Qin X."/>
            <person name="Deng J."/>
            <person name="Jiang H."/>
            <person name="Liu Y."/>
            <person name="Qu J."/>
            <person name="Song X.-Z."/>
            <person name="Zhang L."/>
            <person name="Thornton R."/>
            <person name="Coyle M."/>
            <person name="Francisco L."/>
            <person name="Jackson L."/>
            <person name="Javaid M."/>
            <person name="Korchina V."/>
            <person name="Kovar C."/>
            <person name="Mata R."/>
            <person name="Mathew T."/>
            <person name="Ngo R."/>
            <person name="Nguyen L."/>
            <person name="Nguyen N."/>
            <person name="Okwuonu G."/>
            <person name="Ongeri F."/>
            <person name="Pham C."/>
            <person name="Simmons D."/>
            <person name="Wilczek-Boney K."/>
            <person name="Hale W."/>
            <person name="Jakkamsetti A."/>
            <person name="Pham P."/>
            <person name="Ruth R."/>
            <person name="San Lucas F."/>
            <person name="Warren J."/>
            <person name="Zhang J."/>
            <person name="Zhao Z."/>
            <person name="Zhou C."/>
            <person name="Zhu D."/>
            <person name="Lee S."/>
            <person name="Bess C."/>
            <person name="Blankenburg K."/>
            <person name="Forbes L."/>
            <person name="Fu Q."/>
            <person name="Gubbala S."/>
            <person name="Hirani K."/>
            <person name="Jayaseelan J.C."/>
            <person name="Lara F."/>
            <person name="Munidasa M."/>
            <person name="Palculict T."/>
            <person name="Patil S."/>
            <person name="Pu L.-L."/>
            <person name="Saada N."/>
            <person name="Tang L."/>
            <person name="Weissenberger G."/>
            <person name="Zhu Y."/>
            <person name="Hemphill L."/>
            <person name="Shang Y."/>
            <person name="Youmans B."/>
            <person name="Ayvaz T."/>
            <person name="Ross M."/>
            <person name="Santibanez J."/>
            <person name="Aqrawi P."/>
            <person name="Gross S."/>
            <person name="Joshi V."/>
            <person name="Fowler G."/>
            <person name="Nazareth L."/>
            <person name="Reid J."/>
            <person name="Worley K."/>
            <person name="Petrosino J."/>
            <person name="Highlander S."/>
            <person name="Gibbs R."/>
        </authorList>
    </citation>
    <scope>NUCLEOTIDE SEQUENCE [LARGE SCALE GENOMIC DNA]</scope>
    <source>
        <strain evidence="1 2">ATCC 700821</strain>
    </source>
</reference>
<sequence length="59" mass="7104">MYTCSPHIRKTLGHICNPFETHLCNVRNVFVICVLHIRRVKVWFLRCKSMVFSMQKPHF</sequence>
<dbReference type="AlphaFoldDB" id="F9DKW7"/>
<accession>F9DKW7</accession>
<protein>
    <submittedName>
        <fullName evidence="1">Uncharacterized protein</fullName>
    </submittedName>
</protein>
<evidence type="ECO:0000313" key="2">
    <source>
        <dbReference type="Proteomes" id="UP000004123"/>
    </source>
</evidence>
<gene>
    <name evidence="1" type="ORF">HMPREF9144_2309</name>
</gene>
<name>F9DKW7_9BACT</name>
<proteinExistence type="predicted"/>
<comment type="caution">
    <text evidence="1">The sequence shown here is derived from an EMBL/GenBank/DDBJ whole genome shotgun (WGS) entry which is preliminary data.</text>
</comment>